<name>A0A226DPA6_FOLCA</name>
<feature type="transmembrane region" description="Helical" evidence="1">
    <location>
        <begin position="76"/>
        <end position="96"/>
    </location>
</feature>
<feature type="transmembrane region" description="Helical" evidence="1">
    <location>
        <begin position="140"/>
        <end position="158"/>
    </location>
</feature>
<accession>A0A226DPA6</accession>
<keyword evidence="3" id="KW-1185">Reference proteome</keyword>
<dbReference type="AlphaFoldDB" id="A0A226DPA6"/>
<organism evidence="2 3">
    <name type="scientific">Folsomia candida</name>
    <name type="common">Springtail</name>
    <dbReference type="NCBI Taxonomy" id="158441"/>
    <lineage>
        <taxon>Eukaryota</taxon>
        <taxon>Metazoa</taxon>
        <taxon>Ecdysozoa</taxon>
        <taxon>Arthropoda</taxon>
        <taxon>Hexapoda</taxon>
        <taxon>Collembola</taxon>
        <taxon>Entomobryomorpha</taxon>
        <taxon>Isotomoidea</taxon>
        <taxon>Isotomidae</taxon>
        <taxon>Proisotominae</taxon>
        <taxon>Folsomia</taxon>
    </lineage>
</organism>
<feature type="transmembrane region" description="Helical" evidence="1">
    <location>
        <begin position="34"/>
        <end position="56"/>
    </location>
</feature>
<reference evidence="2 3" key="1">
    <citation type="submission" date="2015-12" db="EMBL/GenBank/DDBJ databases">
        <title>The genome of Folsomia candida.</title>
        <authorList>
            <person name="Faddeeva A."/>
            <person name="Derks M.F."/>
            <person name="Anvar Y."/>
            <person name="Smit S."/>
            <person name="Van Straalen N."/>
            <person name="Roelofs D."/>
        </authorList>
    </citation>
    <scope>NUCLEOTIDE SEQUENCE [LARGE SCALE GENOMIC DNA]</scope>
    <source>
        <strain evidence="2 3">VU population</strain>
        <tissue evidence="2">Whole body</tissue>
    </source>
</reference>
<proteinExistence type="predicted"/>
<sequence>MYHLSLRISQFLGYFPHSLDKDNFTCNKSKWKRFVYFLHFLLISGNIFLFVIYTKILHPQTNLMTLAGRQSEANRLYSTVVMTLKAFCHIFATSYVKLAIFLKREDLTKFWEDFQEIIKLSDQLGFYPGQKSVGKIGKDFIAWIVLCVLFIADMWQGYLLNPNRGDGAAKSVTSVFEIVIPSTLGYLQAIFPFMMTHFLSCYLEILNRLKHTVIPASVDLKVQIYTQLRRHVPDVRGAVSDAATVLAYSYLIWMLCKKGSQLENGSEKVIEKLEGDDNL</sequence>
<gene>
    <name evidence="2" type="ORF">Fcan01_17722</name>
</gene>
<dbReference type="EMBL" id="LNIX01000013">
    <property type="protein sequence ID" value="OXA47365.1"/>
    <property type="molecule type" value="Genomic_DNA"/>
</dbReference>
<evidence type="ECO:0000313" key="3">
    <source>
        <dbReference type="Proteomes" id="UP000198287"/>
    </source>
</evidence>
<feature type="transmembrane region" description="Helical" evidence="1">
    <location>
        <begin position="178"/>
        <end position="203"/>
    </location>
</feature>
<comment type="caution">
    <text evidence="2">The sequence shown here is derived from an EMBL/GenBank/DDBJ whole genome shotgun (WGS) entry which is preliminary data.</text>
</comment>
<keyword evidence="1" id="KW-0812">Transmembrane</keyword>
<keyword evidence="1" id="KW-1133">Transmembrane helix</keyword>
<protein>
    <submittedName>
        <fullName evidence="2">Uncharacterized protein</fullName>
    </submittedName>
</protein>
<evidence type="ECO:0000256" key="1">
    <source>
        <dbReference type="SAM" id="Phobius"/>
    </source>
</evidence>
<evidence type="ECO:0000313" key="2">
    <source>
        <dbReference type="EMBL" id="OXA47365.1"/>
    </source>
</evidence>
<keyword evidence="1" id="KW-0472">Membrane</keyword>
<dbReference type="Proteomes" id="UP000198287">
    <property type="component" value="Unassembled WGS sequence"/>
</dbReference>